<dbReference type="PANTHER" id="PTHR19367">
    <property type="entry name" value="T-CELL RECEPTOR ALPHA CHAIN V REGION"/>
    <property type="match status" value="1"/>
</dbReference>
<keyword evidence="5" id="KW-1279">T cell receptor</keyword>
<keyword evidence="3" id="KW-0675">Receptor</keyword>
<reference evidence="7" key="2">
    <citation type="submission" date="2025-09" db="UniProtKB">
        <authorList>
            <consortium name="Ensembl"/>
        </authorList>
    </citation>
    <scope>IDENTIFICATION</scope>
</reference>
<reference evidence="7" key="1">
    <citation type="submission" date="2025-08" db="UniProtKB">
        <authorList>
            <consortium name="Ensembl"/>
        </authorList>
    </citation>
    <scope>IDENTIFICATION</scope>
</reference>
<feature type="domain" description="Ig-like" evidence="6">
    <location>
        <begin position="5"/>
        <end position="121"/>
    </location>
</feature>
<dbReference type="PANTHER" id="PTHR19367:SF18">
    <property type="entry name" value="T CELL RECEPTOR ALPHA VARIABLE 16"/>
    <property type="match status" value="1"/>
</dbReference>
<dbReference type="InterPro" id="IPR051287">
    <property type="entry name" value="TCR_variable_region"/>
</dbReference>
<keyword evidence="4" id="KW-0393">Immunoglobulin domain</keyword>
<dbReference type="OrthoDB" id="8947657at2759"/>
<dbReference type="Ensembl" id="ENSLLET00000009199.1">
    <property type="protein sequence ID" value="ENSLLEP00000008849.1"/>
    <property type="gene ID" value="ENSLLEG00000005620.1"/>
</dbReference>
<dbReference type="SMART" id="SM00406">
    <property type="entry name" value="IGv"/>
    <property type="match status" value="1"/>
</dbReference>
<evidence type="ECO:0000313" key="7">
    <source>
        <dbReference type="Ensembl" id="ENSLLEP00000008849.1"/>
    </source>
</evidence>
<dbReference type="GO" id="GO:0002250">
    <property type="term" value="P:adaptive immune response"/>
    <property type="evidence" value="ECO:0007669"/>
    <property type="project" value="UniProtKB-KW"/>
</dbReference>
<keyword evidence="5" id="KW-0391">Immunity</keyword>
<dbReference type="GeneTree" id="ENSGT00830000128446"/>
<evidence type="ECO:0000313" key="8">
    <source>
        <dbReference type="Proteomes" id="UP000694569"/>
    </source>
</evidence>
<dbReference type="Gene3D" id="2.60.40.10">
    <property type="entry name" value="Immunoglobulins"/>
    <property type="match status" value="1"/>
</dbReference>
<dbReference type="InterPro" id="IPR007110">
    <property type="entry name" value="Ig-like_dom"/>
</dbReference>
<name>A0A8C5M741_9ANUR</name>
<protein>
    <recommendedName>
        <fullName evidence="6">Ig-like domain-containing protein</fullName>
    </recommendedName>
</protein>
<dbReference type="Pfam" id="PF07686">
    <property type="entry name" value="V-set"/>
    <property type="match status" value="1"/>
</dbReference>
<evidence type="ECO:0000256" key="4">
    <source>
        <dbReference type="ARBA" id="ARBA00023319"/>
    </source>
</evidence>
<accession>A0A8C5M741</accession>
<keyword evidence="8" id="KW-1185">Reference proteome</keyword>
<evidence type="ECO:0000256" key="2">
    <source>
        <dbReference type="ARBA" id="ARBA00023130"/>
    </source>
</evidence>
<evidence type="ECO:0000256" key="3">
    <source>
        <dbReference type="ARBA" id="ARBA00023170"/>
    </source>
</evidence>
<dbReference type="PROSITE" id="PS50835">
    <property type="entry name" value="IG_LIKE"/>
    <property type="match status" value="1"/>
</dbReference>
<organism evidence="7 8">
    <name type="scientific">Leptobrachium leishanense</name>
    <name type="common">Leishan spiny toad</name>
    <dbReference type="NCBI Taxonomy" id="445787"/>
    <lineage>
        <taxon>Eukaryota</taxon>
        <taxon>Metazoa</taxon>
        <taxon>Chordata</taxon>
        <taxon>Craniata</taxon>
        <taxon>Vertebrata</taxon>
        <taxon>Euteleostomi</taxon>
        <taxon>Amphibia</taxon>
        <taxon>Batrachia</taxon>
        <taxon>Anura</taxon>
        <taxon>Pelobatoidea</taxon>
        <taxon>Megophryidae</taxon>
        <taxon>Leptobrachium</taxon>
    </lineage>
</organism>
<dbReference type="InterPro" id="IPR013783">
    <property type="entry name" value="Ig-like_fold"/>
</dbReference>
<dbReference type="SMART" id="SM00409">
    <property type="entry name" value="IG"/>
    <property type="match status" value="1"/>
</dbReference>
<keyword evidence="1" id="KW-0732">Signal</keyword>
<dbReference type="SUPFAM" id="SSF48726">
    <property type="entry name" value="Immunoglobulin"/>
    <property type="match status" value="1"/>
</dbReference>
<dbReference type="GO" id="GO:0042101">
    <property type="term" value="C:T cell receptor complex"/>
    <property type="evidence" value="ECO:0007669"/>
    <property type="project" value="UniProtKB-KW"/>
</dbReference>
<proteinExistence type="predicted"/>
<sequence length="216" mass="24237">MLYFPVIGNSVQSEKSFVSGDYGQKITLNCTYSTSSSSTGQSYIFWYRQYPNQMQYLLHRGLKSYGNIKYEGKFPSGKFHSETSDTHAHLTITSLTQEDSALYLCAFSDGAQTTKVCHLLSGNVWECSSFTIRAIQKEVKTLRMTGELKSLRLNSQTRKILPFISLSKLTTTLKNRGSFKCFQSGIENTCGCHGAAIKHNKHQLGSFKMTVILSSF</sequence>
<evidence type="ECO:0000256" key="1">
    <source>
        <dbReference type="ARBA" id="ARBA00022729"/>
    </source>
</evidence>
<dbReference type="InterPro" id="IPR003599">
    <property type="entry name" value="Ig_sub"/>
</dbReference>
<dbReference type="InterPro" id="IPR013106">
    <property type="entry name" value="Ig_V-set"/>
</dbReference>
<keyword evidence="2" id="KW-1064">Adaptive immunity</keyword>
<dbReference type="InterPro" id="IPR036179">
    <property type="entry name" value="Ig-like_dom_sf"/>
</dbReference>
<dbReference type="AlphaFoldDB" id="A0A8C5M741"/>
<evidence type="ECO:0000256" key="5">
    <source>
        <dbReference type="ARBA" id="ARBA00043266"/>
    </source>
</evidence>
<evidence type="ECO:0000259" key="6">
    <source>
        <dbReference type="PROSITE" id="PS50835"/>
    </source>
</evidence>
<dbReference type="Proteomes" id="UP000694569">
    <property type="component" value="Unplaced"/>
</dbReference>